<reference evidence="3" key="1">
    <citation type="journal article" date="2015" name="Genome Announc.">
        <title>Complete Genome Sequence of Herbaspirillum hiltneri N3 (DSM 17495), Isolated from Surface-Sterilized Wheat Roots.</title>
        <authorList>
            <person name="Guizelini D."/>
            <person name="Saizaki P.M."/>
            <person name="Coimbra N.A."/>
            <person name="Weiss V.A."/>
            <person name="Faoro H."/>
            <person name="Sfeir M.Z."/>
            <person name="Baura V.A."/>
            <person name="Monteiro R.A."/>
            <person name="Chubatsu L.S."/>
            <person name="Souza E.M."/>
            <person name="Cruz L.M."/>
            <person name="Pedrosa F.O."/>
            <person name="Raittz R.T."/>
            <person name="Marchaukoski J.N."/>
            <person name="Steffens M.B."/>
        </authorList>
    </citation>
    <scope>NUCLEOTIDE SEQUENCE [LARGE SCALE GENOMIC DNA]</scope>
    <source>
        <strain evidence="3">N3</strain>
    </source>
</reference>
<dbReference type="InterPro" id="IPR036388">
    <property type="entry name" value="WH-like_DNA-bd_sf"/>
</dbReference>
<dbReference type="EMBL" id="CP011409">
    <property type="protein sequence ID" value="AKZ65079.1"/>
    <property type="molecule type" value="Genomic_DNA"/>
</dbReference>
<keyword evidence="1" id="KW-0175">Coiled coil</keyword>
<feature type="coiled-coil region" evidence="1">
    <location>
        <begin position="79"/>
        <end position="116"/>
    </location>
</feature>
<dbReference type="Proteomes" id="UP000063429">
    <property type="component" value="Chromosome"/>
</dbReference>
<dbReference type="InterPro" id="IPR026433">
    <property type="entry name" value="MarR_EPS"/>
</dbReference>
<keyword evidence="3" id="KW-1185">Reference proteome</keyword>
<proteinExistence type="predicted"/>
<dbReference type="Pfam" id="PF13412">
    <property type="entry name" value="HTH_24"/>
    <property type="match status" value="1"/>
</dbReference>
<dbReference type="InterPro" id="IPR036390">
    <property type="entry name" value="WH_DNA-bd_sf"/>
</dbReference>
<dbReference type="SUPFAM" id="SSF46785">
    <property type="entry name" value="Winged helix' DNA-binding domain"/>
    <property type="match status" value="1"/>
</dbReference>
<gene>
    <name evidence="2" type="ORF">F506_01310</name>
</gene>
<dbReference type="RefSeq" id="WP_053201123.1">
    <property type="nucleotide sequence ID" value="NZ_CP011409.1"/>
</dbReference>
<dbReference type="Gene3D" id="1.10.10.10">
    <property type="entry name" value="Winged helix-like DNA-binding domain superfamily/Winged helix DNA-binding domain"/>
    <property type="match status" value="1"/>
</dbReference>
<organism evidence="2 3">
    <name type="scientific">Herbaspirillum hiltneri N3</name>
    <dbReference type="NCBI Taxonomy" id="1262470"/>
    <lineage>
        <taxon>Bacteria</taxon>
        <taxon>Pseudomonadati</taxon>
        <taxon>Pseudomonadota</taxon>
        <taxon>Betaproteobacteria</taxon>
        <taxon>Burkholderiales</taxon>
        <taxon>Oxalobacteraceae</taxon>
        <taxon>Herbaspirillum</taxon>
    </lineage>
</organism>
<evidence type="ECO:0000313" key="3">
    <source>
        <dbReference type="Proteomes" id="UP000063429"/>
    </source>
</evidence>
<evidence type="ECO:0000313" key="2">
    <source>
        <dbReference type="EMBL" id="AKZ65079.1"/>
    </source>
</evidence>
<accession>A0ABN4I2D9</accession>
<evidence type="ECO:0000256" key="1">
    <source>
        <dbReference type="SAM" id="Coils"/>
    </source>
</evidence>
<sequence length="118" mass="13747">MTNRRAEFQEDLQFQVLRRLQEEPDLSQRTLAKEMDISLGSINFCFQALMEKGWVKMQNFSQSGHKLGYAYLLTPSGIAEKSLLTARFLKRKMEEYEQLRKEIEALQAELPDESQSSP</sequence>
<protein>
    <submittedName>
        <fullName evidence="2">MarR family transcriptional regulator</fullName>
    </submittedName>
</protein>
<name>A0ABN4I2D9_9BURK</name>
<dbReference type="NCBIfam" id="TIGR04176">
    <property type="entry name" value="MarR_EPS"/>
    <property type="match status" value="1"/>
</dbReference>